<dbReference type="EMBL" id="JALJOR010000009">
    <property type="protein sequence ID" value="KAK9811224.1"/>
    <property type="molecule type" value="Genomic_DNA"/>
</dbReference>
<dbReference type="GO" id="GO:0035721">
    <property type="term" value="P:intraciliary retrograde transport"/>
    <property type="evidence" value="ECO:0007669"/>
    <property type="project" value="TreeGrafter"/>
</dbReference>
<evidence type="ECO:0000256" key="3">
    <source>
        <dbReference type="ARBA" id="ARBA00022574"/>
    </source>
</evidence>
<feature type="domain" description="IFT122 second beta-propeller" evidence="9">
    <location>
        <begin position="300"/>
        <end position="555"/>
    </location>
</feature>
<reference evidence="13 14" key="1">
    <citation type="journal article" date="2024" name="Nat. Commun.">
        <title>Phylogenomics reveals the evolutionary origins of lichenization in chlorophyte algae.</title>
        <authorList>
            <person name="Puginier C."/>
            <person name="Libourel C."/>
            <person name="Otte J."/>
            <person name="Skaloud P."/>
            <person name="Haon M."/>
            <person name="Grisel S."/>
            <person name="Petersen M."/>
            <person name="Berrin J.G."/>
            <person name="Delaux P.M."/>
            <person name="Dal Grande F."/>
            <person name="Keller J."/>
        </authorList>
    </citation>
    <scope>NUCLEOTIDE SEQUENCE [LARGE SCALE GENOMIC DNA]</scope>
    <source>
        <strain evidence="13 14">SAG 2043</strain>
    </source>
</reference>
<dbReference type="InterPro" id="IPR039857">
    <property type="entry name" value="Ift122/121"/>
</dbReference>
<evidence type="ECO:0000259" key="10">
    <source>
        <dbReference type="Pfam" id="PF23381"/>
    </source>
</evidence>
<feature type="region of interest" description="Disordered" evidence="8">
    <location>
        <begin position="1209"/>
        <end position="1257"/>
    </location>
</feature>
<dbReference type="GO" id="GO:0097730">
    <property type="term" value="C:non-motile cilium"/>
    <property type="evidence" value="ECO:0007669"/>
    <property type="project" value="TreeGrafter"/>
</dbReference>
<keyword evidence="5" id="KW-0969">Cilium</keyword>
<name>A0AAW1PNU0_9CHLO</name>
<dbReference type="GO" id="GO:0061512">
    <property type="term" value="P:protein localization to cilium"/>
    <property type="evidence" value="ECO:0007669"/>
    <property type="project" value="TreeGrafter"/>
</dbReference>
<evidence type="ECO:0000256" key="2">
    <source>
        <dbReference type="ARBA" id="ARBA00019442"/>
    </source>
</evidence>
<dbReference type="SMART" id="SM00320">
    <property type="entry name" value="WD40"/>
    <property type="match status" value="7"/>
</dbReference>
<organism evidence="13 14">
    <name type="scientific">[Myrmecia] bisecta</name>
    <dbReference type="NCBI Taxonomy" id="41462"/>
    <lineage>
        <taxon>Eukaryota</taxon>
        <taxon>Viridiplantae</taxon>
        <taxon>Chlorophyta</taxon>
        <taxon>core chlorophytes</taxon>
        <taxon>Trebouxiophyceae</taxon>
        <taxon>Trebouxiales</taxon>
        <taxon>Trebouxiaceae</taxon>
        <taxon>Myrmecia</taxon>
    </lineage>
</organism>
<dbReference type="InterPro" id="IPR056152">
    <property type="entry name" value="Beta-prop_IFT122_2nd"/>
</dbReference>
<dbReference type="GO" id="GO:0030991">
    <property type="term" value="C:intraciliary transport particle A"/>
    <property type="evidence" value="ECO:0007669"/>
    <property type="project" value="TreeGrafter"/>
</dbReference>
<dbReference type="InterPro" id="IPR056153">
    <property type="entry name" value="Beta-prop_IFT122_1st"/>
</dbReference>
<keyword evidence="14" id="KW-1185">Reference proteome</keyword>
<dbReference type="InterPro" id="IPR056838">
    <property type="entry name" value="Zn_ribbon_IFT122"/>
</dbReference>
<evidence type="ECO:0000256" key="1">
    <source>
        <dbReference type="ARBA" id="ARBA00004138"/>
    </source>
</evidence>
<evidence type="ECO:0000256" key="5">
    <source>
        <dbReference type="ARBA" id="ARBA00023069"/>
    </source>
</evidence>
<feature type="domain" description="IFT122 first beta-propeller" evidence="10">
    <location>
        <begin position="191"/>
        <end position="295"/>
    </location>
</feature>
<accession>A0AAW1PNU0</accession>
<evidence type="ECO:0000256" key="4">
    <source>
        <dbReference type="ARBA" id="ARBA00022737"/>
    </source>
</evidence>
<feature type="compositionally biased region" description="Basic and acidic residues" evidence="8">
    <location>
        <begin position="1241"/>
        <end position="1250"/>
    </location>
</feature>
<dbReference type="Pfam" id="PF23381">
    <property type="entry name" value="Beta-prop_IFT122_1st"/>
    <property type="match status" value="2"/>
</dbReference>
<dbReference type="PROSITE" id="PS50082">
    <property type="entry name" value="WD_REPEATS_2"/>
    <property type="match status" value="1"/>
</dbReference>
<dbReference type="PROSITE" id="PS50294">
    <property type="entry name" value="WD_REPEATS_REGION"/>
    <property type="match status" value="1"/>
</dbReference>
<dbReference type="SUPFAM" id="SSF50978">
    <property type="entry name" value="WD40 repeat-like"/>
    <property type="match status" value="2"/>
</dbReference>
<dbReference type="PANTHER" id="PTHR12764">
    <property type="entry name" value="WD REPEAT DOMAIN-RELATED"/>
    <property type="match status" value="1"/>
</dbReference>
<evidence type="ECO:0000313" key="14">
    <source>
        <dbReference type="Proteomes" id="UP001489004"/>
    </source>
</evidence>
<dbReference type="PANTHER" id="PTHR12764:SF4">
    <property type="entry name" value="INTRAFLAGELLAR TRANSPORT PROTEIN 122 HOMOLOG"/>
    <property type="match status" value="1"/>
</dbReference>
<evidence type="ECO:0000259" key="12">
    <source>
        <dbReference type="Pfam" id="PF25295"/>
    </source>
</evidence>
<dbReference type="Pfam" id="PF25144">
    <property type="entry name" value="Zn_ribbon_IFT122"/>
    <property type="match status" value="1"/>
</dbReference>
<protein>
    <recommendedName>
        <fullName evidence="2">Intraflagellar transport protein 122 homolog</fullName>
    </recommendedName>
</protein>
<feature type="domain" description="IFT122 first beta-propeller" evidence="10">
    <location>
        <begin position="17"/>
        <end position="190"/>
    </location>
</feature>
<dbReference type="InterPro" id="IPR057411">
    <property type="entry name" value="TPR_IFT122"/>
</dbReference>
<dbReference type="Proteomes" id="UP001489004">
    <property type="component" value="Unassembled WGS sequence"/>
</dbReference>
<keyword evidence="3 7" id="KW-0853">WD repeat</keyword>
<gene>
    <name evidence="13" type="ORF">WJX72_000251</name>
</gene>
<feature type="repeat" description="WD" evidence="7">
    <location>
        <begin position="55"/>
        <end position="86"/>
    </location>
</feature>
<comment type="subcellular location">
    <subcellularLocation>
        <location evidence="1">Cell projection</location>
        <location evidence="1">Cilium</location>
    </subcellularLocation>
</comment>
<evidence type="ECO:0000259" key="9">
    <source>
        <dbReference type="Pfam" id="PF23377"/>
    </source>
</evidence>
<feature type="domain" description="IFT122 zinc ribbon" evidence="11">
    <location>
        <begin position="1014"/>
        <end position="1057"/>
    </location>
</feature>
<sequence length="1257" mass="138934">MRTHLVWSDTPPEKDGIKSVCYDLAFKPDGTQLVAGVGGRVLVYDTVEGELLHSLRGHKDAVYCVAYSNDGKRFASGGADKTVIIWTHKAEGILKYTHNDAIQALAYNPVSHQLASATATDFGLWSPEQKSVTKHKVSAKVVSMAWTNDGQHVALGQYNGHISIRTKAGTEKVLIQRSAPVWSLSWNPASEEGSDVLVVGCWDSTLSFYQLSGQPIGKEKALEFDPCCISHFGPGGEYICLGGTDRKATLCTNTGVLLATVAQRESWVWAAKAHTKSNHVAIGCEDGSVSVYQLVFSTVHGLYQDRYAYRESMTDVIIQHLTTEQKVRIKCRDYVKKLAVYRDRLAVQLPDRVIIYELAPGTDEHDMHYRVATKINQKLECNLLVVTSRHVTLCQEKKLQLYNFEGVKEREWVMDSVIRYIKVVGGPAGRDGLLVGLKSGQIMKIYVDNQFPIPLIKHSASIRCLDLSASRNKMAVVDDNNSVHIYSLLTKALVWEEANANSVAWNSEYEDMLCFSGAGLLSTKTGNFPLHQQKLQGFVVGFKGSKIFCLHYISMQTLDVPQSASMHRYLEMPDFERAYKVACLGVTEADWRDLANAALRALDLNTARKAFIRVRDTRYIELLSRLEQQRKGAAASDSLFLADILAYQGHFKEAAKMYASSNALQRALDMFTDLRQFGEATAFAEQQARSAPSGGAPVAVQDYASKQAEWSEEVSDFSAAAEMYLQAKKYDKAIAIIGRQGWWDKLCAVTGRLDPAADAHALQLAASLFRQAGQTQFAKETLVKLGDFKALAELAVEGEKWDEARELVRAHPDLRTTVCLPHARWLLQAGRFDEACTAFREAGELGESARLLQQLVQNAIAEKRFADAAAYYYQLALQELGKVQSHPSQLTPGDAAALEAFQAHYARAEIYYAYHLVHSAAAAPFHTVFPATLFSAARFLLMQLLQDEAKGMPAGVSLAHVVHCVAQQAQQQGAHKLARWAYAKLQTLRLPPAWQEPVDLASLLVRSQPFADAEDLQPICYRCGATNPLMNPQGDVCVNCAAPFTRSFLTFEHLPVVEFQLEHGITDAEAAELLDADDDSPGPSGRAAETERWNNGGADVLRLNEDEGLALDLDDPFTTQMLASSDPVAADWCMLKRLKRQEVLVHRWPNPHMPCEYFRVMDPDQPLCVGPCGHLYEEDEFEMAVLEKGFAPFCQTASTAAAAADFSQPASSNGLQQQGSVHKPGMRTTADWAGSAASSERPTRSTEDYKSSYSRIA</sequence>
<dbReference type="Pfam" id="PF23377">
    <property type="entry name" value="Beta-prop_IFT122_2nd"/>
    <property type="match status" value="1"/>
</dbReference>
<dbReference type="Gene3D" id="1.25.40.470">
    <property type="match status" value="2"/>
</dbReference>
<dbReference type="Gene3D" id="2.130.10.10">
    <property type="entry name" value="YVTN repeat-like/Quinoprotein amine dehydrogenase"/>
    <property type="match status" value="2"/>
</dbReference>
<dbReference type="Pfam" id="PF25295">
    <property type="entry name" value="TPR_IFT122"/>
    <property type="match status" value="1"/>
</dbReference>
<dbReference type="GO" id="GO:1905515">
    <property type="term" value="P:non-motile cilium assembly"/>
    <property type="evidence" value="ECO:0007669"/>
    <property type="project" value="TreeGrafter"/>
</dbReference>
<comment type="caution">
    <text evidence="13">The sequence shown here is derived from an EMBL/GenBank/DDBJ whole genome shotgun (WGS) entry which is preliminary data.</text>
</comment>
<proteinExistence type="predicted"/>
<evidence type="ECO:0000259" key="11">
    <source>
        <dbReference type="Pfam" id="PF25144"/>
    </source>
</evidence>
<feature type="domain" description="Intraflagellar transport protein 122 homolog TPR" evidence="12">
    <location>
        <begin position="562"/>
        <end position="945"/>
    </location>
</feature>
<evidence type="ECO:0000313" key="13">
    <source>
        <dbReference type="EMBL" id="KAK9811224.1"/>
    </source>
</evidence>
<dbReference type="AlphaFoldDB" id="A0AAW1PNU0"/>
<keyword evidence="4" id="KW-0677">Repeat</keyword>
<evidence type="ECO:0000256" key="8">
    <source>
        <dbReference type="SAM" id="MobiDB-lite"/>
    </source>
</evidence>
<dbReference type="InterPro" id="IPR036322">
    <property type="entry name" value="WD40_repeat_dom_sf"/>
</dbReference>
<evidence type="ECO:0000256" key="6">
    <source>
        <dbReference type="ARBA" id="ARBA00023273"/>
    </source>
</evidence>
<dbReference type="InterPro" id="IPR015943">
    <property type="entry name" value="WD40/YVTN_repeat-like_dom_sf"/>
</dbReference>
<evidence type="ECO:0000256" key="7">
    <source>
        <dbReference type="PROSITE-ProRule" id="PRU00221"/>
    </source>
</evidence>
<dbReference type="FunFam" id="2.130.10.10:FF:002087">
    <property type="entry name" value="Intraflagellar transport protein 122"/>
    <property type="match status" value="1"/>
</dbReference>
<dbReference type="FunFam" id="2.130.10.10:FF:000176">
    <property type="entry name" value="Intraflagellar transport protein 122 homolog"/>
    <property type="match status" value="1"/>
</dbReference>
<keyword evidence="6" id="KW-0966">Cell projection</keyword>
<dbReference type="InterPro" id="IPR001680">
    <property type="entry name" value="WD40_rpt"/>
</dbReference>